<dbReference type="KEGG" id="asz:ASN_2698"/>
<dbReference type="PATRIC" id="fig|446692.3.peg.2824"/>
<dbReference type="Gene3D" id="3.40.1420.10">
    <property type="entry name" value="Inhibitor of vertebrate lysozyme"/>
    <property type="match status" value="1"/>
</dbReference>
<reference evidence="2" key="1">
    <citation type="submission" date="2014-09" db="EMBL/GenBank/DDBJ databases">
        <authorList>
            <person name="Illeghems K.G."/>
        </authorList>
    </citation>
    <scope>NUCLEOTIDE SEQUENCE [LARGE SCALE GENOMIC DNA]</scope>
    <source>
        <strain evidence="2">108B</strain>
    </source>
</reference>
<dbReference type="Pfam" id="PF08816">
    <property type="entry name" value="Ivy"/>
    <property type="match status" value="1"/>
</dbReference>
<organism evidence="1 2">
    <name type="scientific">Acetobacter senegalensis</name>
    <dbReference type="NCBI Taxonomy" id="446692"/>
    <lineage>
        <taxon>Bacteria</taxon>
        <taxon>Pseudomonadati</taxon>
        <taxon>Pseudomonadota</taxon>
        <taxon>Alphaproteobacteria</taxon>
        <taxon>Acetobacterales</taxon>
        <taxon>Acetobacteraceae</taxon>
        <taxon>Acetobacter</taxon>
    </lineage>
</organism>
<evidence type="ECO:0008006" key="3">
    <source>
        <dbReference type="Google" id="ProtNLM"/>
    </source>
</evidence>
<evidence type="ECO:0000313" key="1">
    <source>
        <dbReference type="EMBL" id="CEF41972.1"/>
    </source>
</evidence>
<proteinExistence type="predicted"/>
<protein>
    <recommendedName>
        <fullName evidence="3">Inhibitor of vertebrate lysozyme</fullName>
    </recommendedName>
</protein>
<gene>
    <name evidence="1" type="ORF">ASN_2698</name>
</gene>
<name>A0A0U5EXE2_9PROT</name>
<accession>A0A0U5EXE2</accession>
<evidence type="ECO:0000313" key="2">
    <source>
        <dbReference type="Proteomes" id="UP000056109"/>
    </source>
</evidence>
<dbReference type="Proteomes" id="UP000056109">
    <property type="component" value="Chromosome I"/>
</dbReference>
<dbReference type="InterPro" id="IPR036501">
    <property type="entry name" value="Inhibitor_vert_lysozyme_sf"/>
</dbReference>
<dbReference type="SUPFAM" id="SSF89872">
    <property type="entry name" value="Inhibitor of vertebrate lysozyme, Ivy"/>
    <property type="match status" value="1"/>
</dbReference>
<keyword evidence="2" id="KW-1185">Reference proteome</keyword>
<sequence>MHRQNEPLPHPDSRARIVVFRHVLHECRSYFLLQHAGQTRKRTNTMRCLKITLLTLCLATPALAQNGTYTAELAHGPKFAKAYQKMAQLPAWVTGKDVVSVPTKAITLSGHSYTVGHLCKPHDCGDNQLDIVFADDGKATWGLLSRTYGKTLYQMPLGEPEPAILDALQASYRSNNPN</sequence>
<dbReference type="AlphaFoldDB" id="A0A0U5EXE2"/>
<dbReference type="EMBL" id="LN606600">
    <property type="protein sequence ID" value="CEF41972.1"/>
    <property type="molecule type" value="Genomic_DNA"/>
</dbReference>